<keyword evidence="3" id="KW-1185">Reference proteome</keyword>
<feature type="domain" description="Schlafen AlbA-2" evidence="1">
    <location>
        <begin position="117"/>
        <end position="238"/>
    </location>
</feature>
<dbReference type="RefSeq" id="WP_345723914.1">
    <property type="nucleotide sequence ID" value="NZ_BAABRU010000017.1"/>
</dbReference>
<comment type="caution">
    <text evidence="2">The sequence shown here is derived from an EMBL/GenBank/DDBJ whole genome shotgun (WGS) entry which is preliminary data.</text>
</comment>
<dbReference type="PANTHER" id="PTHR30595:SF6">
    <property type="entry name" value="SCHLAFEN ALBA-2 DOMAIN-CONTAINING PROTEIN"/>
    <property type="match status" value="1"/>
</dbReference>
<sequence>MAISQIHAIDESYYKQPDLFNIQRLMCPHCGLIFDFQFPLDDEPLGWTRLSNQRIYSSTVYEDFGLIHDVIQETPIEEITEHCSRCGLEIKEDTLILINVSQLVTFDDIRKIIEKGESETLELKAGLREVSKSKVKAEMKKKIAKIVASFANKRGGMLIIGVDDKTKEIKGIENLITPKEREDFSRDIKDMISQIEPAPPNYHLNFIEDEDKIIAIITINISKHICRVDNKVPRRDGESSNFLINQESVDNLQESRNLNNHTPE</sequence>
<proteinExistence type="predicted"/>
<dbReference type="Proteomes" id="UP001428290">
    <property type="component" value="Unassembled WGS sequence"/>
</dbReference>
<dbReference type="InterPro" id="IPR038461">
    <property type="entry name" value="Schlafen_AlbA_2_dom_sf"/>
</dbReference>
<reference evidence="2 3" key="1">
    <citation type="submission" date="2024-02" db="EMBL/GenBank/DDBJ databases">
        <title>Herpetosiphon gulosus NBRC 112829.</title>
        <authorList>
            <person name="Ichikawa N."/>
            <person name="Katano-Makiyama Y."/>
            <person name="Hidaka K."/>
        </authorList>
    </citation>
    <scope>NUCLEOTIDE SEQUENCE [LARGE SCALE GENOMIC DNA]</scope>
    <source>
        <strain evidence="2 3">NBRC 112829</strain>
    </source>
</reference>
<evidence type="ECO:0000259" key="1">
    <source>
        <dbReference type="Pfam" id="PF04326"/>
    </source>
</evidence>
<dbReference type="Gene3D" id="3.30.950.30">
    <property type="entry name" value="Schlafen, AAA domain"/>
    <property type="match status" value="1"/>
</dbReference>
<gene>
    <name evidence="2" type="ORF">Hgul01_04134</name>
</gene>
<dbReference type="InterPro" id="IPR007421">
    <property type="entry name" value="Schlafen_AlbA_2_dom"/>
</dbReference>
<name>A0ABP9X642_9CHLR</name>
<organism evidence="2 3">
    <name type="scientific">Herpetosiphon gulosus</name>
    <dbReference type="NCBI Taxonomy" id="1973496"/>
    <lineage>
        <taxon>Bacteria</taxon>
        <taxon>Bacillati</taxon>
        <taxon>Chloroflexota</taxon>
        <taxon>Chloroflexia</taxon>
        <taxon>Herpetosiphonales</taxon>
        <taxon>Herpetosiphonaceae</taxon>
        <taxon>Herpetosiphon</taxon>
    </lineage>
</organism>
<evidence type="ECO:0000313" key="3">
    <source>
        <dbReference type="Proteomes" id="UP001428290"/>
    </source>
</evidence>
<dbReference type="Pfam" id="PF04326">
    <property type="entry name" value="SLFN_AlbA_2"/>
    <property type="match status" value="1"/>
</dbReference>
<accession>A0ABP9X642</accession>
<evidence type="ECO:0000313" key="2">
    <source>
        <dbReference type="EMBL" id="GAA5530316.1"/>
    </source>
</evidence>
<protein>
    <recommendedName>
        <fullName evidence="1">Schlafen AlbA-2 domain-containing protein</fullName>
    </recommendedName>
</protein>
<dbReference type="PANTHER" id="PTHR30595">
    <property type="entry name" value="GLPR-RELATED TRANSCRIPTIONAL REPRESSOR"/>
    <property type="match status" value="1"/>
</dbReference>
<dbReference type="EMBL" id="BAABRU010000017">
    <property type="protein sequence ID" value="GAA5530316.1"/>
    <property type="molecule type" value="Genomic_DNA"/>
</dbReference>